<protein>
    <submittedName>
        <fullName evidence="6">BMC domain-containing protein</fullName>
    </submittedName>
</protein>
<dbReference type="CDD" id="cd07045">
    <property type="entry name" value="BMC_CcmK_like"/>
    <property type="match status" value="1"/>
</dbReference>
<organism evidence="6 7">
    <name type="scientific">Clostridium cadaveris</name>
    <dbReference type="NCBI Taxonomy" id="1529"/>
    <lineage>
        <taxon>Bacteria</taxon>
        <taxon>Bacillati</taxon>
        <taxon>Bacillota</taxon>
        <taxon>Clostridia</taxon>
        <taxon>Eubacteriales</taxon>
        <taxon>Clostridiaceae</taxon>
        <taxon>Clostridium</taxon>
    </lineage>
</organism>
<reference evidence="6 7" key="1">
    <citation type="submission" date="2016-10" db="EMBL/GenBank/DDBJ databases">
        <authorList>
            <person name="de Groot N.N."/>
        </authorList>
    </citation>
    <scope>NUCLEOTIDE SEQUENCE [LARGE SCALE GENOMIC DNA]</scope>
    <source>
        <strain evidence="6 7">NLAE-zl-G419</strain>
    </source>
</reference>
<dbReference type="InterPro" id="IPR044872">
    <property type="entry name" value="CcmK/CsoS1_BMC"/>
</dbReference>
<dbReference type="InterPro" id="IPR050575">
    <property type="entry name" value="BMC_shell"/>
</dbReference>
<dbReference type="Pfam" id="PF00936">
    <property type="entry name" value="BMC"/>
    <property type="match status" value="1"/>
</dbReference>
<dbReference type="eggNOG" id="COG4577">
    <property type="taxonomic scope" value="Bacteria"/>
</dbReference>
<dbReference type="EMBL" id="FOOE01000002">
    <property type="protein sequence ID" value="SFF55561.1"/>
    <property type="molecule type" value="Genomic_DNA"/>
</dbReference>
<evidence type="ECO:0000256" key="1">
    <source>
        <dbReference type="ARBA" id="ARBA00024322"/>
    </source>
</evidence>
<keyword evidence="2" id="KW-1283">Bacterial microcompartment</keyword>
<sequence length="211" mass="23602">MKALGMIEVNGYLAAVEAADAALKAANVTLIGIEIVKAGISNVQVVGDVDAVQASVDAGRAAANSLGLLRSSHVIPRPHEELLKIFPNLEKKKEDSPVEKVKDDNDKIHKEDVIAPSKMEKTEDIKQSKDITREIVKLEKTLENYRNKKEKALKENVKKDENTNYGDMKVETLRNMVRALKLPNMSSKQIKQEKKEELIKILQEYDEKGDK</sequence>
<evidence type="ECO:0000313" key="7">
    <source>
        <dbReference type="Proteomes" id="UP000182135"/>
    </source>
</evidence>
<dbReference type="InterPro" id="IPR037233">
    <property type="entry name" value="CcmK-like_sf"/>
</dbReference>
<evidence type="ECO:0000256" key="2">
    <source>
        <dbReference type="ARBA" id="ARBA00024446"/>
    </source>
</evidence>
<dbReference type="SUPFAM" id="SSF143414">
    <property type="entry name" value="CcmK-like"/>
    <property type="match status" value="1"/>
</dbReference>
<dbReference type="OrthoDB" id="9812608at2"/>
<dbReference type="SMART" id="SM00877">
    <property type="entry name" value="BMC"/>
    <property type="match status" value="1"/>
</dbReference>
<proteinExistence type="inferred from homology"/>
<dbReference type="PROSITE" id="PS51930">
    <property type="entry name" value="BMC_2"/>
    <property type="match status" value="1"/>
</dbReference>
<accession>A0A1I2JS82</accession>
<keyword evidence="4" id="KW-0175">Coiled coil</keyword>
<dbReference type="PANTHER" id="PTHR33941">
    <property type="entry name" value="PROPANEDIOL UTILIZATION PROTEIN PDUA"/>
    <property type="match status" value="1"/>
</dbReference>
<dbReference type="AlphaFoldDB" id="A0A1I2JS82"/>
<evidence type="ECO:0000259" key="5">
    <source>
        <dbReference type="PROSITE" id="PS51930"/>
    </source>
</evidence>
<keyword evidence="7" id="KW-1185">Reference proteome</keyword>
<feature type="domain" description="BMC" evidence="5">
    <location>
        <begin position="3"/>
        <end position="87"/>
    </location>
</feature>
<name>A0A1I2JS82_9CLOT</name>
<comment type="similarity">
    <text evidence="3">Belongs to the bacterial microcompartments protein family.</text>
</comment>
<gene>
    <name evidence="6" type="ORF">SAMN04487885_102209</name>
</gene>
<dbReference type="STRING" id="1529.SAMN04487885_102209"/>
<comment type="subcellular location">
    <subcellularLocation>
        <location evidence="1">Bacterial microcompartment</location>
    </subcellularLocation>
</comment>
<dbReference type="RefSeq" id="WP_074844418.1">
    <property type="nucleotide sequence ID" value="NZ_FOOE01000002.1"/>
</dbReference>
<dbReference type="GO" id="GO:0031469">
    <property type="term" value="C:bacterial microcompartment"/>
    <property type="evidence" value="ECO:0007669"/>
    <property type="project" value="UniProtKB-SubCell"/>
</dbReference>
<evidence type="ECO:0000313" key="6">
    <source>
        <dbReference type="EMBL" id="SFF55561.1"/>
    </source>
</evidence>
<dbReference type="Gene3D" id="3.30.70.1710">
    <property type="match status" value="1"/>
</dbReference>
<dbReference type="PANTHER" id="PTHR33941:SF11">
    <property type="entry name" value="BACTERIAL MICROCOMPARTMENT SHELL PROTEIN PDUJ"/>
    <property type="match status" value="1"/>
</dbReference>
<evidence type="ECO:0000256" key="3">
    <source>
        <dbReference type="PROSITE-ProRule" id="PRU01278"/>
    </source>
</evidence>
<dbReference type="Proteomes" id="UP000182135">
    <property type="component" value="Unassembled WGS sequence"/>
</dbReference>
<dbReference type="InterPro" id="IPR000249">
    <property type="entry name" value="BMC_dom"/>
</dbReference>
<evidence type="ECO:0000256" key="4">
    <source>
        <dbReference type="SAM" id="Coils"/>
    </source>
</evidence>
<feature type="coiled-coil region" evidence="4">
    <location>
        <begin position="128"/>
        <end position="162"/>
    </location>
</feature>